<sequence length="162" mass="16858">MDMTPAPDAPFDERDAAVLAVLGRAVALLDPVPDGLVERSLFAMTLASLEAEVMSMRHVGTPAGAVRGDAAPVEARTITFTHDSLTVMVALSASGDGQVRIDGWLSPAAPLVVELRQPSGDRSTMADGDGRFSFDPVDRGPASLLVRPADDAAPVVTPVVEL</sequence>
<proteinExistence type="predicted"/>
<organism evidence="1 2">
    <name type="scientific">Xylanimonas allomyrinae</name>
    <dbReference type="NCBI Taxonomy" id="2509459"/>
    <lineage>
        <taxon>Bacteria</taxon>
        <taxon>Bacillati</taxon>
        <taxon>Actinomycetota</taxon>
        <taxon>Actinomycetes</taxon>
        <taxon>Micrococcales</taxon>
        <taxon>Promicromonosporaceae</taxon>
        <taxon>Xylanimonas</taxon>
    </lineage>
</organism>
<keyword evidence="2" id="KW-1185">Reference proteome</keyword>
<dbReference type="EMBL" id="CP035495">
    <property type="protein sequence ID" value="QAY64420.1"/>
    <property type="molecule type" value="Genomic_DNA"/>
</dbReference>
<name>A0A4P6ENI7_9MICO</name>
<dbReference type="Proteomes" id="UP000291758">
    <property type="component" value="Chromosome"/>
</dbReference>
<dbReference type="OrthoDB" id="3689408at2"/>
<evidence type="ECO:0000313" key="2">
    <source>
        <dbReference type="Proteomes" id="UP000291758"/>
    </source>
</evidence>
<evidence type="ECO:0008006" key="3">
    <source>
        <dbReference type="Google" id="ProtNLM"/>
    </source>
</evidence>
<evidence type="ECO:0000313" key="1">
    <source>
        <dbReference type="EMBL" id="QAY64420.1"/>
    </source>
</evidence>
<gene>
    <name evidence="1" type="ORF">ET495_15740</name>
</gene>
<accession>A0A4P6ENI7</accession>
<dbReference type="AlphaFoldDB" id="A0A4P6ENI7"/>
<reference evidence="1 2" key="1">
    <citation type="submission" date="2019-01" db="EMBL/GenBank/DDBJ databases">
        <title>Genome sequencing of strain 2JSPR-7.</title>
        <authorList>
            <person name="Heo J."/>
            <person name="Kim S.-J."/>
            <person name="Kim J.-S."/>
            <person name="Hong S.-B."/>
            <person name="Kwon S.-W."/>
        </authorList>
    </citation>
    <scope>NUCLEOTIDE SEQUENCE [LARGE SCALE GENOMIC DNA]</scope>
    <source>
        <strain evidence="1 2">2JSPR-7</strain>
    </source>
</reference>
<protein>
    <recommendedName>
        <fullName evidence="3">Carboxypeptidase regulatory-like domain-containing protein</fullName>
    </recommendedName>
</protein>
<dbReference type="KEGG" id="xyl:ET495_15740"/>